<dbReference type="EMBL" id="BGPR01042436">
    <property type="protein sequence ID" value="GBO18838.1"/>
    <property type="molecule type" value="Genomic_DNA"/>
</dbReference>
<keyword evidence="2" id="KW-1185">Reference proteome</keyword>
<name>A0A4Y2V2J9_ARAVE</name>
<gene>
    <name evidence="1" type="ORF">AVEN_49304_1</name>
</gene>
<comment type="caution">
    <text evidence="1">The sequence shown here is derived from an EMBL/GenBank/DDBJ whole genome shotgun (WGS) entry which is preliminary data.</text>
</comment>
<proteinExistence type="predicted"/>
<dbReference type="AlphaFoldDB" id="A0A4Y2V2J9"/>
<sequence>MSRLCLFLRPTPLPWSDLAYWESLSKQEEDRKGLYPTWAVGRGAIDQRCTGFDKITRNWSYCDQASYPKKGCSQGANGSKGTGFDAQIPSETGAPDQNLFIHWAVKLVPLIQRCRLSDAQI</sequence>
<accession>A0A4Y2V2J9</accession>
<organism evidence="1 2">
    <name type="scientific">Araneus ventricosus</name>
    <name type="common">Orbweaver spider</name>
    <name type="synonym">Epeira ventricosa</name>
    <dbReference type="NCBI Taxonomy" id="182803"/>
    <lineage>
        <taxon>Eukaryota</taxon>
        <taxon>Metazoa</taxon>
        <taxon>Ecdysozoa</taxon>
        <taxon>Arthropoda</taxon>
        <taxon>Chelicerata</taxon>
        <taxon>Arachnida</taxon>
        <taxon>Araneae</taxon>
        <taxon>Araneomorphae</taxon>
        <taxon>Entelegynae</taxon>
        <taxon>Araneoidea</taxon>
        <taxon>Araneidae</taxon>
        <taxon>Araneus</taxon>
    </lineage>
</organism>
<dbReference type="Proteomes" id="UP000499080">
    <property type="component" value="Unassembled WGS sequence"/>
</dbReference>
<protein>
    <submittedName>
        <fullName evidence="1">Uncharacterized protein</fullName>
    </submittedName>
</protein>
<reference evidence="1 2" key="1">
    <citation type="journal article" date="2019" name="Sci. Rep.">
        <title>Orb-weaving spider Araneus ventricosus genome elucidates the spidroin gene catalogue.</title>
        <authorList>
            <person name="Kono N."/>
            <person name="Nakamura H."/>
            <person name="Ohtoshi R."/>
            <person name="Moran D.A.P."/>
            <person name="Shinohara A."/>
            <person name="Yoshida Y."/>
            <person name="Fujiwara M."/>
            <person name="Mori M."/>
            <person name="Tomita M."/>
            <person name="Arakawa K."/>
        </authorList>
    </citation>
    <scope>NUCLEOTIDE SEQUENCE [LARGE SCALE GENOMIC DNA]</scope>
</reference>
<evidence type="ECO:0000313" key="1">
    <source>
        <dbReference type="EMBL" id="GBO18838.1"/>
    </source>
</evidence>
<evidence type="ECO:0000313" key="2">
    <source>
        <dbReference type="Proteomes" id="UP000499080"/>
    </source>
</evidence>